<keyword evidence="3" id="KW-1185">Reference proteome</keyword>
<accession>A0A1U7M712</accession>
<feature type="transmembrane region" description="Helical" evidence="1">
    <location>
        <begin position="63"/>
        <end position="87"/>
    </location>
</feature>
<dbReference type="AlphaFoldDB" id="A0A1U7M712"/>
<keyword evidence="1" id="KW-0812">Transmembrane</keyword>
<name>A0A1U7M712_TISCR</name>
<organism evidence="2 3">
    <name type="scientific">Tissierella creatinophila DSM 6911</name>
    <dbReference type="NCBI Taxonomy" id="1123403"/>
    <lineage>
        <taxon>Bacteria</taxon>
        <taxon>Bacillati</taxon>
        <taxon>Bacillota</taxon>
        <taxon>Tissierellia</taxon>
        <taxon>Tissierellales</taxon>
        <taxon>Tissierellaceae</taxon>
        <taxon>Tissierella</taxon>
    </lineage>
</organism>
<gene>
    <name evidence="2" type="ORF">TICRE_07980</name>
</gene>
<dbReference type="OrthoDB" id="1707699at2"/>
<feature type="transmembrane region" description="Helical" evidence="1">
    <location>
        <begin position="6"/>
        <end position="27"/>
    </location>
</feature>
<protein>
    <submittedName>
        <fullName evidence="2">Uncharacterized protein</fullName>
    </submittedName>
</protein>
<keyword evidence="1" id="KW-0472">Membrane</keyword>
<keyword evidence="1" id="KW-1133">Transmembrane helix</keyword>
<dbReference type="Proteomes" id="UP000186112">
    <property type="component" value="Unassembled WGS sequence"/>
</dbReference>
<proteinExistence type="predicted"/>
<evidence type="ECO:0000256" key="1">
    <source>
        <dbReference type="SAM" id="Phobius"/>
    </source>
</evidence>
<dbReference type="EMBL" id="LTDM01000011">
    <property type="protein sequence ID" value="OLS03102.1"/>
    <property type="molecule type" value="Genomic_DNA"/>
</dbReference>
<feature type="transmembrane region" description="Helical" evidence="1">
    <location>
        <begin position="39"/>
        <end position="57"/>
    </location>
</feature>
<sequence length="97" mass="10746">MFKDFMNADILTTFGGLVTAVIIIVQFTKPFIKKKFKDSIIRIYTFIIALILTLIFHKDGFSPSGIVLSIINAIMITVASMGGYEVLSDPMAKAIKK</sequence>
<reference evidence="2 3" key="1">
    <citation type="submission" date="2016-02" db="EMBL/GenBank/DDBJ databases">
        <title>Genome sequence of Tissierella creatinophila DSM 6911.</title>
        <authorList>
            <person name="Poehlein A."/>
            <person name="Daniel R."/>
        </authorList>
    </citation>
    <scope>NUCLEOTIDE SEQUENCE [LARGE SCALE GENOMIC DNA]</scope>
    <source>
        <strain evidence="2 3">DSM 6911</strain>
    </source>
</reference>
<dbReference type="RefSeq" id="WP_075725387.1">
    <property type="nucleotide sequence ID" value="NZ_LTDM01000011.1"/>
</dbReference>
<comment type="caution">
    <text evidence="2">The sequence shown here is derived from an EMBL/GenBank/DDBJ whole genome shotgun (WGS) entry which is preliminary data.</text>
</comment>
<evidence type="ECO:0000313" key="2">
    <source>
        <dbReference type="EMBL" id="OLS03102.1"/>
    </source>
</evidence>
<evidence type="ECO:0000313" key="3">
    <source>
        <dbReference type="Proteomes" id="UP000186112"/>
    </source>
</evidence>